<keyword evidence="6" id="KW-0808">Transferase</keyword>
<dbReference type="InterPro" id="IPR002575">
    <property type="entry name" value="Aminoglycoside_PTrfase"/>
</dbReference>
<evidence type="ECO:0000313" key="6">
    <source>
        <dbReference type="EMBL" id="OYR15942.1"/>
    </source>
</evidence>
<dbReference type="Gene3D" id="3.90.1200.10">
    <property type="match status" value="1"/>
</dbReference>
<dbReference type="PANTHER" id="PTHR45688:SF13">
    <property type="entry name" value="ALANINE--GLYOXYLATE AMINOTRANSFERASE 2-LIKE"/>
    <property type="match status" value="1"/>
</dbReference>
<dbReference type="Gene3D" id="3.40.640.10">
    <property type="entry name" value="Type I PLP-dependent aspartate aminotransferase-like (Major domain)"/>
    <property type="match status" value="1"/>
</dbReference>
<dbReference type="Gene3D" id="3.90.1150.10">
    <property type="entry name" value="Aspartate Aminotransferase, domain 1"/>
    <property type="match status" value="1"/>
</dbReference>
<dbReference type="InterPro" id="IPR015422">
    <property type="entry name" value="PyrdxlP-dep_Trfase_small"/>
</dbReference>
<dbReference type="EMBL" id="NNRJ01000049">
    <property type="protein sequence ID" value="OYR15942.1"/>
    <property type="molecule type" value="Genomic_DNA"/>
</dbReference>
<evidence type="ECO:0000256" key="3">
    <source>
        <dbReference type="ARBA" id="ARBA00022898"/>
    </source>
</evidence>
<dbReference type="InterPro" id="IPR015424">
    <property type="entry name" value="PyrdxlP-dep_Trfase"/>
</dbReference>
<dbReference type="Pfam" id="PF00202">
    <property type="entry name" value="Aminotran_3"/>
    <property type="match status" value="1"/>
</dbReference>
<dbReference type="InterPro" id="IPR015421">
    <property type="entry name" value="PyrdxlP-dep_Trfase_major"/>
</dbReference>
<evidence type="ECO:0000256" key="1">
    <source>
        <dbReference type="ARBA" id="ARBA00001933"/>
    </source>
</evidence>
<dbReference type="InterPro" id="IPR011055">
    <property type="entry name" value="Dup_hybrid_motif"/>
</dbReference>
<comment type="similarity">
    <text evidence="2">Belongs to the class-III pyridoxal-phosphate-dependent aminotransferase family.</text>
</comment>
<dbReference type="SUPFAM" id="SSF56112">
    <property type="entry name" value="Protein kinase-like (PK-like)"/>
    <property type="match status" value="1"/>
</dbReference>
<feature type="domain" description="M23ase beta-sheet core" evidence="4">
    <location>
        <begin position="443"/>
        <end position="541"/>
    </location>
</feature>
<dbReference type="NCBIfam" id="NF004799">
    <property type="entry name" value="PRK06148.1"/>
    <property type="match status" value="1"/>
</dbReference>
<dbReference type="RefSeq" id="WP_094507666.1">
    <property type="nucleotide sequence ID" value="NZ_JBHEEK010000019.1"/>
</dbReference>
<dbReference type="AlphaFoldDB" id="A0A256FM80"/>
<dbReference type="Proteomes" id="UP000215590">
    <property type="component" value="Unassembled WGS sequence"/>
</dbReference>
<dbReference type="Pfam" id="PF01636">
    <property type="entry name" value="APH"/>
    <property type="match status" value="1"/>
</dbReference>
<dbReference type="CDD" id="cd00610">
    <property type="entry name" value="OAT_like"/>
    <property type="match status" value="1"/>
</dbReference>
<sequence>MTDLSHPAPQFSAVDAEKLAKELFGVTASAIALDSERDCNYRLKTETDAGWILKIVNASEPKVESEFQTALLHHLANANAKLTVPFLKPSLSGDILASTVAIGGEKHALRLVGWLAGTPLAQVPRTFNLMRNLGRSLGELDYALQGFIHPGALRELDWDLRHAGRARTRLHFVRDAGKKALLERFITRFEKSVAPKLPTLRAQVIHNDANDWNVLVDKNDNEKIAGLIDFGDAVHTVLIAEVAIACAYAALDMDDPIGAAAALTAGFHEKHPLKPEEIDLLFDLIAMRLVTSVTFSASRHDKTDDNPYLAISEAPAWRLLEKMDAMNPRFATAILRKACGFDAIDGAGAVRKWVAENSKSFAPMVRPSPATMNKAIVPYGDATHFMTVASAEQRATEATQWWDDFCSDNNIELGIGAWGEERTVYTDKAFESLFIEGQRRIHHLGVDLFMPAGTPLYAPLAATVMSVEIEHEPLGYGGLIKLEHRPEGCPPFVTLWGHMAHEALERLKPGQQLQAGDLVGHMGDIHENGGWTPHLHFEMTTDIHLTATEILGVGEAAYLDVWADLFPDVAALAGIPPETFRKDGYTRAEIIEKRKEILLPNLTISYSEPIKFVRGDGAWLIDNNGRAYLDCFNNVCHIGHAHPEVVDAIARQAALLNTNTRYLHDNIVNYAERLTATLPEGLTVASFACSGSEANSLALRMARTHTGRNEAIVLDWAYHGTTQELIDLSPYKYKRKGGKGRPDHVYEGIIPDSYHAPEDWPIEEHAKRFAQNIAEHIDKMRAQGRTPAYFLAESIPSVAGQVFLPEGYLKEVYAMVRAAGGVCIADEVQVGFGRVGSHWWAFEMQDVVPDIVTMGKPIGNGHPMSAVVTTREVADSFNNGMEYFNTFGGNPVSCAAGLAVLDVIERDKLRENALDVGNYLLAGFRDMQKRYDIIGDVRGSGLFLGIELVTDRKTRAPATALARLINDGARQRGILMGTEGPHDNVLKMRPSMVFSRANADHLLDVLSDSFAAALK</sequence>
<dbReference type="CDD" id="cd12797">
    <property type="entry name" value="M23_peptidase"/>
    <property type="match status" value="1"/>
</dbReference>
<gene>
    <name evidence="6" type="ORF">CEV31_2660</name>
</gene>
<evidence type="ECO:0000259" key="5">
    <source>
        <dbReference type="Pfam" id="PF01636"/>
    </source>
</evidence>
<dbReference type="Pfam" id="PF01551">
    <property type="entry name" value="Peptidase_M23"/>
    <property type="match status" value="1"/>
</dbReference>
<keyword evidence="7" id="KW-1185">Reference proteome</keyword>
<evidence type="ECO:0000256" key="2">
    <source>
        <dbReference type="ARBA" id="ARBA00008954"/>
    </source>
</evidence>
<evidence type="ECO:0000313" key="7">
    <source>
        <dbReference type="Proteomes" id="UP000215590"/>
    </source>
</evidence>
<accession>A0A256FM80</accession>
<name>A0A256FM80_9HYPH</name>
<dbReference type="SUPFAM" id="SSF53383">
    <property type="entry name" value="PLP-dependent transferases"/>
    <property type="match status" value="1"/>
</dbReference>
<dbReference type="Gene3D" id="2.70.70.10">
    <property type="entry name" value="Glucose Permease (Domain IIA)"/>
    <property type="match status" value="1"/>
</dbReference>
<organism evidence="6 7">
    <name type="scientific">Brucella thiophenivorans</name>
    <dbReference type="NCBI Taxonomy" id="571255"/>
    <lineage>
        <taxon>Bacteria</taxon>
        <taxon>Pseudomonadati</taxon>
        <taxon>Pseudomonadota</taxon>
        <taxon>Alphaproteobacteria</taxon>
        <taxon>Hyphomicrobiales</taxon>
        <taxon>Brucellaceae</taxon>
        <taxon>Brucella/Ochrobactrum group</taxon>
        <taxon>Brucella</taxon>
    </lineage>
</organism>
<dbReference type="InterPro" id="IPR049704">
    <property type="entry name" value="Aminotrans_3_PPA_site"/>
</dbReference>
<evidence type="ECO:0000259" key="4">
    <source>
        <dbReference type="Pfam" id="PF01551"/>
    </source>
</evidence>
<dbReference type="OrthoDB" id="9801834at2"/>
<feature type="domain" description="Aminoglycoside phosphotransferase" evidence="5">
    <location>
        <begin position="31"/>
        <end position="268"/>
    </location>
</feature>
<comment type="cofactor">
    <cofactor evidence="1">
        <name>pyridoxal 5'-phosphate</name>
        <dbReference type="ChEBI" id="CHEBI:597326"/>
    </cofactor>
</comment>
<dbReference type="GO" id="GO:0030170">
    <property type="term" value="F:pyridoxal phosphate binding"/>
    <property type="evidence" value="ECO:0007669"/>
    <property type="project" value="InterPro"/>
</dbReference>
<dbReference type="GO" id="GO:0008483">
    <property type="term" value="F:transaminase activity"/>
    <property type="evidence" value="ECO:0007669"/>
    <property type="project" value="InterPro"/>
</dbReference>
<dbReference type="InterPro" id="IPR016047">
    <property type="entry name" value="M23ase_b-sheet_dom"/>
</dbReference>
<protein>
    <submittedName>
        <fullName evidence="6">Phosphotransferase enzyme family protein</fullName>
    </submittedName>
</protein>
<dbReference type="SUPFAM" id="SSF51261">
    <property type="entry name" value="Duplicated hybrid motif"/>
    <property type="match status" value="1"/>
</dbReference>
<reference evidence="6 7" key="1">
    <citation type="submission" date="2017-07" db="EMBL/GenBank/DDBJ databases">
        <title>Phylogenetic study on the rhizospheric bacterium Ochrobactrum sp. A44.</title>
        <authorList>
            <person name="Krzyzanowska D.M."/>
            <person name="Ossowicki A."/>
            <person name="Rajewska M."/>
            <person name="Maciag T."/>
            <person name="Kaczynski Z."/>
            <person name="Czerwicka M."/>
            <person name="Jafra S."/>
        </authorList>
    </citation>
    <scope>NUCLEOTIDE SEQUENCE [LARGE SCALE GENOMIC DNA]</scope>
    <source>
        <strain evidence="6 7">DSM 7216</strain>
    </source>
</reference>
<proteinExistence type="inferred from homology"/>
<comment type="caution">
    <text evidence="6">The sequence shown here is derived from an EMBL/GenBank/DDBJ whole genome shotgun (WGS) entry which is preliminary data.</text>
</comment>
<keyword evidence="3" id="KW-0663">Pyridoxal phosphate</keyword>
<dbReference type="PANTHER" id="PTHR45688">
    <property type="match status" value="1"/>
</dbReference>
<dbReference type="InterPro" id="IPR005814">
    <property type="entry name" value="Aminotrans_3"/>
</dbReference>
<dbReference type="InterPro" id="IPR011009">
    <property type="entry name" value="Kinase-like_dom_sf"/>
</dbReference>
<dbReference type="PROSITE" id="PS00600">
    <property type="entry name" value="AA_TRANSFER_CLASS_3"/>
    <property type="match status" value="1"/>
</dbReference>